<gene>
    <name evidence="2" type="ORF">ABENE_11315</name>
</gene>
<reference evidence="2 3" key="1">
    <citation type="journal article" date="2014" name="Nature">
        <title>Sequential evolution of bacterial morphology by co-option of a developmental regulator.</title>
        <authorList>
            <person name="Jiang C."/>
            <person name="Brown P.J."/>
            <person name="Ducret A."/>
            <person name="Brun Y.V."/>
        </authorList>
    </citation>
    <scope>NUCLEOTIDE SEQUENCE [LARGE SCALE GENOMIC DNA]</scope>
    <source>
        <strain evidence="2 3">DSM 16100</strain>
    </source>
</reference>
<protein>
    <submittedName>
        <fullName evidence="2">Uncharacterized protein</fullName>
    </submittedName>
</protein>
<dbReference type="Gene3D" id="2.40.160.20">
    <property type="match status" value="1"/>
</dbReference>
<dbReference type="PATRIC" id="fig|1121022.4.peg.2292"/>
<evidence type="ECO:0000256" key="1">
    <source>
        <dbReference type="SAM" id="SignalP"/>
    </source>
</evidence>
<feature type="signal peptide" evidence="1">
    <location>
        <begin position="1"/>
        <end position="23"/>
    </location>
</feature>
<dbReference type="EMBL" id="AWGB01000020">
    <property type="protein sequence ID" value="ESQ91033.1"/>
    <property type="molecule type" value="Genomic_DNA"/>
</dbReference>
<accession>V4RI78</accession>
<dbReference type="RefSeq" id="WP_018082724.1">
    <property type="nucleotide sequence ID" value="NZ_AQWM01000017.1"/>
</dbReference>
<evidence type="ECO:0000313" key="3">
    <source>
        <dbReference type="Proteomes" id="UP000017837"/>
    </source>
</evidence>
<sequence length="124" mass="13341">MEFPKRLALIGLALFGLTGAAKAEPTLAFVFEETVTSAADITPGTTALGERNIMPITGGTFEPPCQRPGRQDSLLQSQLGCSHETLRPARVRSQLSLRLLQRVQCTGKDVHALGSCLYGDEQSQ</sequence>
<dbReference type="AlphaFoldDB" id="V4RI78"/>
<feature type="chain" id="PRO_5004726600" evidence="1">
    <location>
        <begin position="24"/>
        <end position="124"/>
    </location>
</feature>
<dbReference type="Proteomes" id="UP000017837">
    <property type="component" value="Unassembled WGS sequence"/>
</dbReference>
<organism evidence="2 3">
    <name type="scientific">Asticcacaulis benevestitus DSM 16100 = ATCC BAA-896</name>
    <dbReference type="NCBI Taxonomy" id="1121022"/>
    <lineage>
        <taxon>Bacteria</taxon>
        <taxon>Pseudomonadati</taxon>
        <taxon>Pseudomonadota</taxon>
        <taxon>Alphaproteobacteria</taxon>
        <taxon>Caulobacterales</taxon>
        <taxon>Caulobacteraceae</taxon>
        <taxon>Asticcacaulis</taxon>
    </lineage>
</organism>
<comment type="caution">
    <text evidence="2">The sequence shown here is derived from an EMBL/GenBank/DDBJ whole genome shotgun (WGS) entry which is preliminary data.</text>
</comment>
<evidence type="ECO:0000313" key="2">
    <source>
        <dbReference type="EMBL" id="ESQ91033.1"/>
    </source>
</evidence>
<dbReference type="OrthoDB" id="5294829at2"/>
<keyword evidence="3" id="KW-1185">Reference proteome</keyword>
<proteinExistence type="predicted"/>
<name>V4RI78_9CAUL</name>
<keyword evidence="1" id="KW-0732">Signal</keyword>
<dbReference type="STRING" id="1121022.GCA_000376105_03056"/>